<proteinExistence type="predicted"/>
<dbReference type="Proteomes" id="UP000306740">
    <property type="component" value="Unassembled WGS sequence"/>
</dbReference>
<dbReference type="EMBL" id="VDFR01000169">
    <property type="protein sequence ID" value="TNC33517.1"/>
    <property type="molecule type" value="Genomic_DNA"/>
</dbReference>
<organism evidence="2 3">
    <name type="scientific">Mumia zhuanghuii</name>
    <dbReference type="NCBI Taxonomy" id="2585211"/>
    <lineage>
        <taxon>Bacteria</taxon>
        <taxon>Bacillati</taxon>
        <taxon>Actinomycetota</taxon>
        <taxon>Actinomycetes</taxon>
        <taxon>Propionibacteriales</taxon>
        <taxon>Nocardioidaceae</taxon>
        <taxon>Mumia</taxon>
    </lineage>
</organism>
<evidence type="ECO:0000313" key="3">
    <source>
        <dbReference type="Proteomes" id="UP000306740"/>
    </source>
</evidence>
<accession>A0A5C4MCL5</accession>
<dbReference type="RefSeq" id="WP_139107090.1">
    <property type="nucleotide sequence ID" value="NZ_VDFR01000169.1"/>
</dbReference>
<name>A0A5C4MCL5_9ACTN</name>
<evidence type="ECO:0000313" key="2">
    <source>
        <dbReference type="EMBL" id="TNC33517.1"/>
    </source>
</evidence>
<dbReference type="AlphaFoldDB" id="A0A5C4MCL5"/>
<sequence length="61" mass="6962">MSWSPPPRWPVLRTEQVLVGGQPLKLRSQGKLVRTVAALPAKQHAEPERPHWSHPLLRRLA</sequence>
<reference evidence="2 3" key="1">
    <citation type="submission" date="2019-05" db="EMBL/GenBank/DDBJ databases">
        <title>Mumia sp. nov., isolated from the intestinal contents of plateau pika (Ochotona curzoniae) in the Qinghai-Tibet plateau of China.</title>
        <authorList>
            <person name="Tian Z."/>
        </authorList>
    </citation>
    <scope>NUCLEOTIDE SEQUENCE [LARGE SCALE GENOMIC DNA]</scope>
    <source>
        <strain evidence="3">527</strain>
    </source>
</reference>
<gene>
    <name evidence="2" type="ORF">FHE65_28930</name>
</gene>
<comment type="caution">
    <text evidence="2">The sequence shown here is derived from an EMBL/GenBank/DDBJ whole genome shotgun (WGS) entry which is preliminary data.</text>
</comment>
<feature type="region of interest" description="Disordered" evidence="1">
    <location>
        <begin position="41"/>
        <end position="61"/>
    </location>
</feature>
<evidence type="ECO:0000256" key="1">
    <source>
        <dbReference type="SAM" id="MobiDB-lite"/>
    </source>
</evidence>
<protein>
    <submittedName>
        <fullName evidence="2">Uncharacterized protein</fullName>
    </submittedName>
</protein>